<dbReference type="Proteomes" id="UP001562357">
    <property type="component" value="Unassembled WGS sequence"/>
</dbReference>
<evidence type="ECO:0008006" key="4">
    <source>
        <dbReference type="Google" id="ProtNLM"/>
    </source>
</evidence>
<dbReference type="EMBL" id="BAAFGZ010000170">
    <property type="protein sequence ID" value="GAB0136106.1"/>
    <property type="molecule type" value="Genomic_DNA"/>
</dbReference>
<feature type="compositionally biased region" description="Pro residues" evidence="1">
    <location>
        <begin position="131"/>
        <end position="141"/>
    </location>
</feature>
<protein>
    <recommendedName>
        <fullName evidence="4">Mating-type switching protein swi10</fullName>
    </recommendedName>
</protein>
<gene>
    <name evidence="2" type="primary">g4422</name>
    <name evidence="2" type="ORF">EsDP_00004422</name>
</gene>
<keyword evidence="3" id="KW-1185">Reference proteome</keyword>
<feature type="compositionally biased region" description="Pro residues" evidence="1">
    <location>
        <begin position="102"/>
        <end position="119"/>
    </location>
</feature>
<name>A0ABQ0CRP1_9HYPO</name>
<organism evidence="2 3">
    <name type="scientific">Epichloe bromicola</name>
    <dbReference type="NCBI Taxonomy" id="79588"/>
    <lineage>
        <taxon>Eukaryota</taxon>
        <taxon>Fungi</taxon>
        <taxon>Dikarya</taxon>
        <taxon>Ascomycota</taxon>
        <taxon>Pezizomycotina</taxon>
        <taxon>Sordariomycetes</taxon>
        <taxon>Hypocreomycetidae</taxon>
        <taxon>Hypocreales</taxon>
        <taxon>Clavicipitaceae</taxon>
        <taxon>Epichloe</taxon>
    </lineage>
</organism>
<evidence type="ECO:0000256" key="1">
    <source>
        <dbReference type="SAM" id="MobiDB-lite"/>
    </source>
</evidence>
<sequence>MADNLKPTRRKLQKYFSKPIHSAPEPDCKEWNANDLSSAIKMAGMQMGSLGNPKVPISPVVRDSSYKPALARVGTEQRLQHKPDPTSEVESIHIESCLAPPKTAPPPPPQHSPPPPPPATTSFGAAVPSPQRLPPPPPPPHVVQLPLILDATSGETDPMDPRVRRGPSLINQRPVSGFRRRFKTPVHKIGQLEMAAAKKRQEAATNRQSSVRSIARQYRTLIEEIDVPTVHRKPLPATAAADPDAVRLQIGFELLTRELSTALADRSANASRDASGLQIRVMIEAYERLRDRISAMEVQDPQLKSTGAIFESWLDALRTVQRSFAIEGAESESEYGDE</sequence>
<feature type="compositionally biased region" description="Basic and acidic residues" evidence="1">
    <location>
        <begin position="78"/>
        <end position="93"/>
    </location>
</feature>
<evidence type="ECO:0000313" key="3">
    <source>
        <dbReference type="Proteomes" id="UP001562357"/>
    </source>
</evidence>
<proteinExistence type="predicted"/>
<evidence type="ECO:0000313" key="2">
    <source>
        <dbReference type="EMBL" id="GAB0136106.1"/>
    </source>
</evidence>
<reference evidence="3" key="1">
    <citation type="submission" date="2024-06" db="EMBL/GenBank/DDBJ databases">
        <title>Draft Genome Sequences of Epichloe bromicola Strains Isolated from Elymus ciliaris.</title>
        <authorList>
            <consortium name="Epichloe bromicola genome sequencing consortium"/>
            <person name="Miura A."/>
            <person name="Imano S."/>
            <person name="Ashida A."/>
            <person name="Sato I."/>
            <person name="Chiba S."/>
            <person name="Tanaka A."/>
            <person name="Camagna M."/>
            <person name="Takemoto D."/>
        </authorList>
    </citation>
    <scope>NUCLEOTIDE SEQUENCE [LARGE SCALE GENOMIC DNA]</scope>
    <source>
        <strain evidence="3">DP</strain>
    </source>
</reference>
<comment type="caution">
    <text evidence="2">The sequence shown here is derived from an EMBL/GenBank/DDBJ whole genome shotgun (WGS) entry which is preliminary data.</text>
</comment>
<accession>A0ABQ0CRP1</accession>
<feature type="region of interest" description="Disordered" evidence="1">
    <location>
        <begin position="72"/>
        <end position="143"/>
    </location>
</feature>